<accession>A0A1G9HMS0</accession>
<dbReference type="PANTHER" id="PTHR43133">
    <property type="entry name" value="RNA POLYMERASE ECF-TYPE SIGMA FACTO"/>
    <property type="match status" value="1"/>
</dbReference>
<dbReference type="Gene3D" id="1.10.1740.10">
    <property type="match status" value="1"/>
</dbReference>
<dbReference type="RefSeq" id="WP_176953965.1">
    <property type="nucleotide sequence ID" value="NZ_FNFF01000019.1"/>
</dbReference>
<dbReference type="GO" id="GO:0006352">
    <property type="term" value="P:DNA-templated transcription initiation"/>
    <property type="evidence" value="ECO:0007669"/>
    <property type="project" value="InterPro"/>
</dbReference>
<dbReference type="InterPro" id="IPR014284">
    <property type="entry name" value="RNA_pol_sigma-70_dom"/>
</dbReference>
<dbReference type="GO" id="GO:0006950">
    <property type="term" value="P:response to stress"/>
    <property type="evidence" value="ECO:0007669"/>
    <property type="project" value="UniProtKB-ARBA"/>
</dbReference>
<dbReference type="SUPFAM" id="SSF88946">
    <property type="entry name" value="Sigma2 domain of RNA polymerase sigma factors"/>
    <property type="match status" value="1"/>
</dbReference>
<feature type="domain" description="RNA polymerase sigma factor 70 region 4 type 2" evidence="9">
    <location>
        <begin position="122"/>
        <end position="174"/>
    </location>
</feature>
<dbReference type="Pfam" id="PF04542">
    <property type="entry name" value="Sigma70_r2"/>
    <property type="match status" value="1"/>
</dbReference>
<evidence type="ECO:0000256" key="2">
    <source>
        <dbReference type="ARBA" id="ARBA00011344"/>
    </source>
</evidence>
<evidence type="ECO:0000256" key="7">
    <source>
        <dbReference type="RuleBase" id="RU000716"/>
    </source>
</evidence>
<dbReference type="STRING" id="417292.SAMN05421806_11989"/>
<dbReference type="AlphaFoldDB" id="A0A1G9HMS0"/>
<dbReference type="InterPro" id="IPR000838">
    <property type="entry name" value="RNA_pol_sigma70_ECF_CS"/>
</dbReference>
<dbReference type="Pfam" id="PF08281">
    <property type="entry name" value="Sigma70_r4_2"/>
    <property type="match status" value="1"/>
</dbReference>
<gene>
    <name evidence="10" type="ORF">SAMN05421806_11989</name>
</gene>
<evidence type="ECO:0000256" key="4">
    <source>
        <dbReference type="ARBA" id="ARBA00023082"/>
    </source>
</evidence>
<keyword evidence="5 7" id="KW-0238">DNA-binding</keyword>
<proteinExistence type="inferred from homology"/>
<keyword evidence="11" id="KW-1185">Reference proteome</keyword>
<evidence type="ECO:0000259" key="9">
    <source>
        <dbReference type="Pfam" id="PF08281"/>
    </source>
</evidence>
<dbReference type="Gene3D" id="1.10.10.10">
    <property type="entry name" value="Winged helix-like DNA-binding domain superfamily/Winged helix DNA-binding domain"/>
    <property type="match status" value="1"/>
</dbReference>
<dbReference type="InterPro" id="IPR007627">
    <property type="entry name" value="RNA_pol_sigma70_r2"/>
</dbReference>
<dbReference type="PANTHER" id="PTHR43133:SF8">
    <property type="entry name" value="RNA POLYMERASE SIGMA FACTOR HI_1459-RELATED"/>
    <property type="match status" value="1"/>
</dbReference>
<keyword evidence="4 7" id="KW-0731">Sigma factor</keyword>
<evidence type="ECO:0000313" key="10">
    <source>
        <dbReference type="EMBL" id="SDL14086.1"/>
    </source>
</evidence>
<keyword evidence="6 7" id="KW-0804">Transcription</keyword>
<dbReference type="NCBIfam" id="TIGR02937">
    <property type="entry name" value="sigma70-ECF"/>
    <property type="match status" value="1"/>
</dbReference>
<dbReference type="InterPro" id="IPR013249">
    <property type="entry name" value="RNA_pol_sigma70_r4_t2"/>
</dbReference>
<dbReference type="InterPro" id="IPR036388">
    <property type="entry name" value="WH-like_DNA-bd_sf"/>
</dbReference>
<organism evidence="10 11">
    <name type="scientific">Streptomyces indicus</name>
    <dbReference type="NCBI Taxonomy" id="417292"/>
    <lineage>
        <taxon>Bacteria</taxon>
        <taxon>Bacillati</taxon>
        <taxon>Actinomycetota</taxon>
        <taxon>Actinomycetes</taxon>
        <taxon>Kitasatosporales</taxon>
        <taxon>Streptomycetaceae</taxon>
        <taxon>Streptomyces</taxon>
    </lineage>
</organism>
<dbReference type="GO" id="GO:0003677">
    <property type="term" value="F:DNA binding"/>
    <property type="evidence" value="ECO:0007669"/>
    <property type="project" value="UniProtKB-KW"/>
</dbReference>
<sequence>MSSQTSWSVSSGDVLPQAVVDAAREVRREFLGVLEPLRGELFRYCRRLTGDVWEAEDLVQETLARALTRAAQSHQAVERPMAWLVRIATNAYLDQVRRPAPLLVEPSERAAPAAADPVEVRDALAEMATLLSPQERAAVVLKDVFDLPVKEIAGMLGTTEGAVKAALHRGRGRLADPGRAAALARRPAPDRGTLDALAKAFTAYDLDGLAKLFAEDAVSDVIGMAHEVGREQIAAGSLHHTLLLETSVRWRAEVRELDGELGGELVVLMWAAPVDGGGGAGAGEAVEDVLRVETAGGGVTRLRWYYFCPEVLAEVGERLGVRCRPHGYAA</sequence>
<evidence type="ECO:0000256" key="6">
    <source>
        <dbReference type="ARBA" id="ARBA00023163"/>
    </source>
</evidence>
<comment type="subunit">
    <text evidence="2">Interacts transiently with the RNA polymerase catalytic core formed by RpoA, RpoB, RpoC and RpoZ (2 alpha, 1 beta, 1 beta' and 1 omega subunit) to form the RNA polymerase holoenzyme that can initiate transcription.</text>
</comment>
<dbReference type="InterPro" id="IPR032710">
    <property type="entry name" value="NTF2-like_dom_sf"/>
</dbReference>
<dbReference type="SUPFAM" id="SSF54427">
    <property type="entry name" value="NTF2-like"/>
    <property type="match status" value="1"/>
</dbReference>
<dbReference type="GO" id="GO:0016987">
    <property type="term" value="F:sigma factor activity"/>
    <property type="evidence" value="ECO:0007669"/>
    <property type="project" value="UniProtKB-KW"/>
</dbReference>
<dbReference type="InterPro" id="IPR013325">
    <property type="entry name" value="RNA_pol_sigma_r2"/>
</dbReference>
<dbReference type="InterPro" id="IPR039425">
    <property type="entry name" value="RNA_pol_sigma-70-like"/>
</dbReference>
<dbReference type="SUPFAM" id="SSF88659">
    <property type="entry name" value="Sigma3 and sigma4 domains of RNA polymerase sigma factors"/>
    <property type="match status" value="1"/>
</dbReference>
<dbReference type="InterPro" id="IPR013324">
    <property type="entry name" value="RNA_pol_sigma_r3/r4-like"/>
</dbReference>
<evidence type="ECO:0000259" key="8">
    <source>
        <dbReference type="Pfam" id="PF04542"/>
    </source>
</evidence>
<dbReference type="Gene3D" id="3.10.450.50">
    <property type="match status" value="1"/>
</dbReference>
<reference evidence="10 11" key="1">
    <citation type="submission" date="2016-10" db="EMBL/GenBank/DDBJ databases">
        <authorList>
            <person name="de Groot N.N."/>
        </authorList>
    </citation>
    <scope>NUCLEOTIDE SEQUENCE [LARGE SCALE GENOMIC DNA]</scope>
    <source>
        <strain evidence="10 11">CGMCC 4.5727</strain>
    </source>
</reference>
<dbReference type="PROSITE" id="PS01063">
    <property type="entry name" value="SIGMA70_ECF"/>
    <property type="match status" value="1"/>
</dbReference>
<evidence type="ECO:0000256" key="5">
    <source>
        <dbReference type="ARBA" id="ARBA00023125"/>
    </source>
</evidence>
<comment type="similarity">
    <text evidence="1 7">Belongs to the sigma-70 factor family. ECF subfamily.</text>
</comment>
<dbReference type="EMBL" id="FNFF01000019">
    <property type="protein sequence ID" value="SDL14086.1"/>
    <property type="molecule type" value="Genomic_DNA"/>
</dbReference>
<evidence type="ECO:0000256" key="1">
    <source>
        <dbReference type="ARBA" id="ARBA00010641"/>
    </source>
</evidence>
<feature type="domain" description="RNA polymerase sigma-70 region 2" evidence="8">
    <location>
        <begin position="37"/>
        <end position="98"/>
    </location>
</feature>
<evidence type="ECO:0000256" key="3">
    <source>
        <dbReference type="ARBA" id="ARBA00023015"/>
    </source>
</evidence>
<dbReference type="Proteomes" id="UP000199155">
    <property type="component" value="Unassembled WGS sequence"/>
</dbReference>
<evidence type="ECO:0000313" key="11">
    <source>
        <dbReference type="Proteomes" id="UP000199155"/>
    </source>
</evidence>
<name>A0A1G9HMS0_9ACTN</name>
<protein>
    <recommendedName>
        <fullName evidence="7">RNA polymerase sigma factor</fullName>
    </recommendedName>
</protein>
<keyword evidence="3 7" id="KW-0805">Transcription regulation</keyword>